<evidence type="ECO:0000313" key="3">
    <source>
        <dbReference type="EMBL" id="KAF0520298.1"/>
    </source>
</evidence>
<feature type="signal peptide" evidence="2">
    <location>
        <begin position="1"/>
        <end position="24"/>
    </location>
</feature>
<keyword evidence="4" id="KW-1185">Reference proteome</keyword>
<keyword evidence="1" id="KW-1133">Transmembrane helix</keyword>
<proteinExistence type="predicted"/>
<dbReference type="AlphaFoldDB" id="A0A8H4APD2"/>
<gene>
    <name evidence="3" type="ORF">F8M41_016426</name>
</gene>
<dbReference type="OrthoDB" id="2347754at2759"/>
<comment type="caution">
    <text evidence="3">The sequence shown here is derived from an EMBL/GenBank/DDBJ whole genome shotgun (WGS) entry which is preliminary data.</text>
</comment>
<protein>
    <submittedName>
        <fullName evidence="3">Uncharacterized protein</fullName>
    </submittedName>
</protein>
<dbReference type="EMBL" id="WTPW01000355">
    <property type="protein sequence ID" value="KAF0520298.1"/>
    <property type="molecule type" value="Genomic_DNA"/>
</dbReference>
<evidence type="ECO:0000313" key="4">
    <source>
        <dbReference type="Proteomes" id="UP000439903"/>
    </source>
</evidence>
<keyword evidence="1" id="KW-0472">Membrane</keyword>
<reference evidence="3 4" key="1">
    <citation type="journal article" date="2019" name="Environ. Microbiol.">
        <title>At the nexus of three kingdoms: the genome of the mycorrhizal fungus Gigaspora margarita provides insights into plant, endobacterial and fungal interactions.</title>
        <authorList>
            <person name="Venice F."/>
            <person name="Ghignone S."/>
            <person name="Salvioli di Fossalunga A."/>
            <person name="Amselem J."/>
            <person name="Novero M."/>
            <person name="Xianan X."/>
            <person name="Sedzielewska Toro K."/>
            <person name="Morin E."/>
            <person name="Lipzen A."/>
            <person name="Grigoriev I.V."/>
            <person name="Henrissat B."/>
            <person name="Martin F.M."/>
            <person name="Bonfante P."/>
        </authorList>
    </citation>
    <scope>NUCLEOTIDE SEQUENCE [LARGE SCALE GENOMIC DNA]</scope>
    <source>
        <strain evidence="3 4">BEG34</strain>
    </source>
</reference>
<keyword evidence="2" id="KW-0732">Signal</keyword>
<evidence type="ECO:0000256" key="2">
    <source>
        <dbReference type="SAM" id="SignalP"/>
    </source>
</evidence>
<evidence type="ECO:0000256" key="1">
    <source>
        <dbReference type="SAM" id="Phobius"/>
    </source>
</evidence>
<sequence>MIYLVKISLVIFTLLVVCVPLVFSDITINTPTGSIFTGSLITINWNIYGQPPTQPVSLTIQNRHTNQITVIDDNLNLQALNKTWNVSVPEGIYFLSINDGKNKKNSSDFTVLTAAVDPPLATDVKTSTLIVVIAVGSGVVLTLILVGIWYFKWRRKKAKDNGSDIVPSTGNIDEEYVLSIDEKKFGSVFT</sequence>
<name>A0A8H4APD2_GIGMA</name>
<feature type="chain" id="PRO_5034964997" evidence="2">
    <location>
        <begin position="25"/>
        <end position="190"/>
    </location>
</feature>
<feature type="transmembrane region" description="Helical" evidence="1">
    <location>
        <begin position="129"/>
        <end position="151"/>
    </location>
</feature>
<accession>A0A8H4APD2</accession>
<keyword evidence="1" id="KW-0812">Transmembrane</keyword>
<dbReference type="Proteomes" id="UP000439903">
    <property type="component" value="Unassembled WGS sequence"/>
</dbReference>
<organism evidence="3 4">
    <name type="scientific">Gigaspora margarita</name>
    <dbReference type="NCBI Taxonomy" id="4874"/>
    <lineage>
        <taxon>Eukaryota</taxon>
        <taxon>Fungi</taxon>
        <taxon>Fungi incertae sedis</taxon>
        <taxon>Mucoromycota</taxon>
        <taxon>Glomeromycotina</taxon>
        <taxon>Glomeromycetes</taxon>
        <taxon>Diversisporales</taxon>
        <taxon>Gigasporaceae</taxon>
        <taxon>Gigaspora</taxon>
    </lineage>
</organism>